<dbReference type="Pfam" id="PF00560">
    <property type="entry name" value="LRR_1"/>
    <property type="match status" value="4"/>
</dbReference>
<keyword evidence="8" id="KW-0808">Transferase</keyword>
<dbReference type="SUPFAM" id="SSF52047">
    <property type="entry name" value="RNI-like"/>
    <property type="match status" value="1"/>
</dbReference>
<gene>
    <name evidence="8" type="ORF">RchiOBHm_Chr5g0042211</name>
</gene>
<keyword evidence="9" id="KW-1185">Reference proteome</keyword>
<reference evidence="8 9" key="1">
    <citation type="journal article" date="2018" name="Nat. Genet.">
        <title>The Rosa genome provides new insights in the design of modern roses.</title>
        <authorList>
            <person name="Bendahmane M."/>
        </authorList>
    </citation>
    <scope>NUCLEOTIDE SEQUENCE [LARGE SCALE GENOMIC DNA]</scope>
    <source>
        <strain evidence="9">cv. Old Blush</strain>
    </source>
</reference>
<feature type="transmembrane region" description="Helical" evidence="7">
    <location>
        <begin position="527"/>
        <end position="551"/>
    </location>
</feature>
<dbReference type="InterPro" id="IPR001611">
    <property type="entry name" value="Leu-rich_rpt"/>
</dbReference>
<dbReference type="AlphaFoldDB" id="A0A2P6QD12"/>
<dbReference type="EMBL" id="PDCK01000043">
    <property type="protein sequence ID" value="PRQ32062.1"/>
    <property type="molecule type" value="Genomic_DNA"/>
</dbReference>
<protein>
    <submittedName>
        <fullName evidence="8">Putative non-specific serine/threonine protein kinase</fullName>
        <ecNumber evidence="8">2.7.11.1</ecNumber>
    </submittedName>
</protein>
<dbReference type="Gramene" id="PRQ32062">
    <property type="protein sequence ID" value="PRQ32062"/>
    <property type="gene ID" value="RchiOBHm_Chr5g0042211"/>
</dbReference>
<keyword evidence="7" id="KW-0812">Transmembrane</keyword>
<keyword evidence="2" id="KW-0433">Leucine-rich repeat</keyword>
<accession>A0A2P6QD12</accession>
<evidence type="ECO:0000256" key="6">
    <source>
        <dbReference type="ARBA" id="ARBA00023180"/>
    </source>
</evidence>
<keyword evidence="8" id="KW-0418">Kinase</keyword>
<proteinExistence type="predicted"/>
<dbReference type="InterPro" id="IPR032675">
    <property type="entry name" value="LRR_dom_sf"/>
</dbReference>
<comment type="subcellular location">
    <subcellularLocation>
        <location evidence="1">Membrane</location>
    </subcellularLocation>
</comment>
<evidence type="ECO:0000256" key="5">
    <source>
        <dbReference type="ARBA" id="ARBA00023136"/>
    </source>
</evidence>
<dbReference type="Gene3D" id="3.80.10.10">
    <property type="entry name" value="Ribonuclease Inhibitor"/>
    <property type="match status" value="3"/>
</dbReference>
<dbReference type="FunFam" id="3.80.10.10:FF:000383">
    <property type="entry name" value="Leucine-rich repeat receptor protein kinase EMS1"/>
    <property type="match status" value="1"/>
</dbReference>
<keyword evidence="4" id="KW-0677">Repeat</keyword>
<dbReference type="EC" id="2.7.11.1" evidence="8"/>
<dbReference type="FunFam" id="3.80.10.10:FF:000542">
    <property type="entry name" value="Leucine-rich repeat protein kinase family protein"/>
    <property type="match status" value="1"/>
</dbReference>
<keyword evidence="8" id="KW-0723">Serine/threonine-protein kinase</keyword>
<keyword evidence="5 7" id="KW-0472">Membrane</keyword>
<dbReference type="PANTHER" id="PTHR45974">
    <property type="entry name" value="RECEPTOR-LIKE PROTEIN 55"/>
    <property type="match status" value="1"/>
</dbReference>
<keyword evidence="3" id="KW-0732">Signal</keyword>
<dbReference type="Proteomes" id="UP000238479">
    <property type="component" value="Chromosome 5"/>
</dbReference>
<sequence>MQLMLLRHSSMSGALNLQVGMVQNLVTTGKVLNAPIPGLLLSLADMDLEGRLSSELETFSKLKILVLSYNKDLTGQLHEASIGRLRKLETLILDGCDFSGPIPATIGSLKQLSYLSLKNNRFSGPIPPSIGNLSNLVFLDLSDNKLEGPIPVSSRTTSGLDMLNKTEHFHFSNNQLSGNIPPQLFSSEMALKHLMLDRNNLDGSIPSKLGLVKTLQAIRLDRNSLSGTVPSNLNNLRNVAELHLSNNMLSGPVPNLTGMDSLNYVDISNNSFDASEFPNWFSTLTFLTTLMMENIGLQGQVPRALFSLEYLESVVLRNNNLSDSLDIGTNYSKQLELVDLQKNNIVVLAQNYDGSNYTLILVENPICEGSKYNMAKKYCNISPPDSSISTPGSNCLTPVCKSDQVASPNCNCAFPYTQTLVFLFVSYSNLEDVNYYILLAENLTRSLQSLNLPVDSVSLSYPKLDSSSQLELTIQIFPSGGQVSFTQAEESAISTVLSNQTLGASPRYFGPFSFLVLYTNSGGSNKAVIIGTAIGGCVLLSLLVLVGLYALQQKRRADESLSGSILLTGISNSSASGPQLKGARLFSFEELKKCTDGFSKAKDIGSGGYGQVNFDNLVL</sequence>
<evidence type="ECO:0000256" key="7">
    <source>
        <dbReference type="SAM" id="Phobius"/>
    </source>
</evidence>
<evidence type="ECO:0000256" key="4">
    <source>
        <dbReference type="ARBA" id="ARBA00022737"/>
    </source>
</evidence>
<name>A0A2P6QD12_ROSCH</name>
<keyword evidence="6" id="KW-0325">Glycoprotein</keyword>
<dbReference type="PANTHER" id="PTHR45974:SF266">
    <property type="entry name" value="LEUCINE-RICH REPEAT RECEPTOR PROTEIN KINASE HPCA1"/>
    <property type="match status" value="1"/>
</dbReference>
<comment type="caution">
    <text evidence="8">The sequence shown here is derived from an EMBL/GenBank/DDBJ whole genome shotgun (WGS) entry which is preliminary data.</text>
</comment>
<keyword evidence="7" id="KW-1133">Transmembrane helix</keyword>
<evidence type="ECO:0000256" key="1">
    <source>
        <dbReference type="ARBA" id="ARBA00004370"/>
    </source>
</evidence>
<evidence type="ECO:0000256" key="3">
    <source>
        <dbReference type="ARBA" id="ARBA00022729"/>
    </source>
</evidence>
<evidence type="ECO:0000313" key="8">
    <source>
        <dbReference type="EMBL" id="PRQ32062.1"/>
    </source>
</evidence>
<evidence type="ECO:0000313" key="9">
    <source>
        <dbReference type="Proteomes" id="UP000238479"/>
    </source>
</evidence>
<organism evidence="8 9">
    <name type="scientific">Rosa chinensis</name>
    <name type="common">China rose</name>
    <dbReference type="NCBI Taxonomy" id="74649"/>
    <lineage>
        <taxon>Eukaryota</taxon>
        <taxon>Viridiplantae</taxon>
        <taxon>Streptophyta</taxon>
        <taxon>Embryophyta</taxon>
        <taxon>Tracheophyta</taxon>
        <taxon>Spermatophyta</taxon>
        <taxon>Magnoliopsida</taxon>
        <taxon>eudicotyledons</taxon>
        <taxon>Gunneridae</taxon>
        <taxon>Pentapetalae</taxon>
        <taxon>rosids</taxon>
        <taxon>fabids</taxon>
        <taxon>Rosales</taxon>
        <taxon>Rosaceae</taxon>
        <taxon>Rosoideae</taxon>
        <taxon>Rosoideae incertae sedis</taxon>
        <taxon>Rosa</taxon>
    </lineage>
</organism>
<evidence type="ECO:0000256" key="2">
    <source>
        <dbReference type="ARBA" id="ARBA00022614"/>
    </source>
</evidence>
<dbReference type="GO" id="GO:0004674">
    <property type="term" value="F:protein serine/threonine kinase activity"/>
    <property type="evidence" value="ECO:0007669"/>
    <property type="project" value="UniProtKB-KW"/>
</dbReference>
<dbReference type="GO" id="GO:0016020">
    <property type="term" value="C:membrane"/>
    <property type="evidence" value="ECO:0007669"/>
    <property type="project" value="UniProtKB-SubCell"/>
</dbReference>